<proteinExistence type="predicted"/>
<reference evidence="2" key="1">
    <citation type="journal article" date="2020" name="mSystems">
        <title>Genome- and Community-Level Interaction Insights into Carbon Utilization and Element Cycling Functions of Hydrothermarchaeota in Hydrothermal Sediment.</title>
        <authorList>
            <person name="Zhou Z."/>
            <person name="Liu Y."/>
            <person name="Xu W."/>
            <person name="Pan J."/>
            <person name="Luo Z.H."/>
            <person name="Li M."/>
        </authorList>
    </citation>
    <scope>NUCLEOTIDE SEQUENCE [LARGE SCALE GENOMIC DNA]</scope>
    <source>
        <strain evidence="2">SpSt-966</strain>
    </source>
</reference>
<comment type="caution">
    <text evidence="2">The sequence shown here is derived from an EMBL/GenBank/DDBJ whole genome shotgun (WGS) entry which is preliminary data.</text>
</comment>
<feature type="transmembrane region" description="Helical" evidence="1">
    <location>
        <begin position="49"/>
        <end position="66"/>
    </location>
</feature>
<name>A0A7V3VT94_9BACT</name>
<feature type="transmembrane region" description="Helical" evidence="1">
    <location>
        <begin position="122"/>
        <end position="143"/>
    </location>
</feature>
<gene>
    <name evidence="2" type="ORF">ENX73_05000</name>
</gene>
<feature type="transmembrane region" description="Helical" evidence="1">
    <location>
        <begin position="72"/>
        <end position="91"/>
    </location>
</feature>
<evidence type="ECO:0008006" key="3">
    <source>
        <dbReference type="Google" id="ProtNLM"/>
    </source>
</evidence>
<dbReference type="AlphaFoldDB" id="A0A7V3VT94"/>
<accession>A0A7V3VT94</accession>
<feature type="transmembrane region" description="Helical" evidence="1">
    <location>
        <begin position="158"/>
        <end position="175"/>
    </location>
</feature>
<feature type="transmembrane region" description="Helical" evidence="1">
    <location>
        <begin position="6"/>
        <end position="29"/>
    </location>
</feature>
<keyword evidence="1" id="KW-1133">Transmembrane helix</keyword>
<sequence>MNIISIIWVDIIEAALITGAGFVLAFWYVRNRVVEKKSLSTSFLRYFQGLFPVGVMLFGVFVILALNPPIGALIMVISTFIYIVSTVTPGVDKYDSVHRATILSLGYTRQEYAVKYLFKNSINYWIMASANFFVAQAVTLIFSKDLIFFEKNSFAEDLFFASITLMVFGFILSLLRRFEVWKESDKE</sequence>
<evidence type="ECO:0000313" key="2">
    <source>
        <dbReference type="EMBL" id="HGE75465.1"/>
    </source>
</evidence>
<keyword evidence="1" id="KW-0472">Membrane</keyword>
<keyword evidence="1" id="KW-0812">Transmembrane</keyword>
<organism evidence="2">
    <name type="scientific">Mesoaciditoga lauensis</name>
    <dbReference type="NCBI Taxonomy" id="1495039"/>
    <lineage>
        <taxon>Bacteria</taxon>
        <taxon>Thermotogati</taxon>
        <taxon>Thermotogota</taxon>
        <taxon>Thermotogae</taxon>
        <taxon>Mesoaciditogales</taxon>
        <taxon>Mesoaciditogaceae</taxon>
        <taxon>Mesoaciditoga</taxon>
    </lineage>
</organism>
<dbReference type="EMBL" id="DTPE01000199">
    <property type="protein sequence ID" value="HGE75465.1"/>
    <property type="molecule type" value="Genomic_DNA"/>
</dbReference>
<evidence type="ECO:0000256" key="1">
    <source>
        <dbReference type="SAM" id="Phobius"/>
    </source>
</evidence>
<protein>
    <recommendedName>
        <fullName evidence="3">ABC transporter permease</fullName>
    </recommendedName>
</protein>